<feature type="signal peptide" evidence="1">
    <location>
        <begin position="1"/>
        <end position="22"/>
    </location>
</feature>
<organism evidence="2 3">
    <name type="scientific">Oceaniferula flava</name>
    <dbReference type="NCBI Taxonomy" id="2800421"/>
    <lineage>
        <taxon>Bacteria</taxon>
        <taxon>Pseudomonadati</taxon>
        <taxon>Verrucomicrobiota</taxon>
        <taxon>Verrucomicrobiia</taxon>
        <taxon>Verrucomicrobiales</taxon>
        <taxon>Verrucomicrobiaceae</taxon>
        <taxon>Oceaniferula</taxon>
    </lineage>
</organism>
<dbReference type="Proteomes" id="UP000634206">
    <property type="component" value="Unassembled WGS sequence"/>
</dbReference>
<keyword evidence="1" id="KW-0732">Signal</keyword>
<gene>
    <name evidence="2" type="ORF">JIN83_11715</name>
</gene>
<dbReference type="RefSeq" id="WP_309490244.1">
    <property type="nucleotide sequence ID" value="NZ_JAENIG010000007.1"/>
</dbReference>
<sequence length="232" mass="24463">MKYLTILTLVLPLNAATTLAPATVGSISLESENEPPPTFPGERVFSGSVDFTPGAYSTGVTSTVTVGQAPNGATISTSQGNFSYGFFEFDITSLPENIHQATLNLTLPANGLAGSAPTSTQTIDIRLSDFDTSNFQSAYPDALPPDLLTGNIFAATQIMPSDAGSSIQFTFNEDGLNYLRSASSSSISTLKLIASIGTADYPRIKGQTLPPLDATAQTLPRMPFWEDATRVP</sequence>
<protein>
    <submittedName>
        <fullName evidence="2">Uncharacterized protein</fullName>
    </submittedName>
</protein>
<evidence type="ECO:0000256" key="1">
    <source>
        <dbReference type="SAM" id="SignalP"/>
    </source>
</evidence>
<dbReference type="EMBL" id="JAENIG010000007">
    <property type="protein sequence ID" value="MBK1855630.1"/>
    <property type="molecule type" value="Genomic_DNA"/>
</dbReference>
<reference evidence="2" key="1">
    <citation type="submission" date="2021-01" db="EMBL/GenBank/DDBJ databases">
        <title>Modified the classification status of verrucomicrobia.</title>
        <authorList>
            <person name="Feng X."/>
        </authorList>
    </citation>
    <scope>NUCLEOTIDE SEQUENCE</scope>
    <source>
        <strain evidence="2">5K15</strain>
    </source>
</reference>
<accession>A0AAE2VCG0</accession>
<comment type="caution">
    <text evidence="2">The sequence shown here is derived from an EMBL/GenBank/DDBJ whole genome shotgun (WGS) entry which is preliminary data.</text>
</comment>
<dbReference type="AlphaFoldDB" id="A0AAE2VCG0"/>
<evidence type="ECO:0000313" key="3">
    <source>
        <dbReference type="Proteomes" id="UP000634206"/>
    </source>
</evidence>
<keyword evidence="3" id="KW-1185">Reference proteome</keyword>
<feature type="chain" id="PRO_5042148497" evidence="1">
    <location>
        <begin position="23"/>
        <end position="232"/>
    </location>
</feature>
<name>A0AAE2VCG0_9BACT</name>
<evidence type="ECO:0000313" key="2">
    <source>
        <dbReference type="EMBL" id="MBK1855630.1"/>
    </source>
</evidence>
<proteinExistence type="predicted"/>